<dbReference type="AlphaFoldDB" id="A0A7J4IUX8"/>
<dbReference type="GO" id="GO:0051287">
    <property type="term" value="F:NAD binding"/>
    <property type="evidence" value="ECO:0007669"/>
    <property type="project" value="InterPro"/>
</dbReference>
<gene>
    <name evidence="3" type="ORF">HA237_04640</name>
</gene>
<comment type="caution">
    <text evidence="3">The sequence shown here is derived from an EMBL/GenBank/DDBJ whole genome shotgun (WGS) entry which is preliminary data.</text>
</comment>
<dbReference type="InterPro" id="IPR028359">
    <property type="entry name" value="UDP_ManNAc/GlcNAc_DH"/>
</dbReference>
<accession>A0A7J4IUX8</accession>
<organism evidence="3 4">
    <name type="scientific">Candidatus Iainarchaeum sp</name>
    <dbReference type="NCBI Taxonomy" id="3101447"/>
    <lineage>
        <taxon>Archaea</taxon>
        <taxon>Candidatus Iainarchaeota</taxon>
        <taxon>Candidatus Iainarchaeia</taxon>
        <taxon>Candidatus Iainarchaeales</taxon>
        <taxon>Candidatus Iainarchaeaceae</taxon>
        <taxon>Candidatus Iainarchaeum</taxon>
    </lineage>
</organism>
<dbReference type="SUPFAM" id="SSF48179">
    <property type="entry name" value="6-phosphogluconate dehydrogenase C-terminal domain-like"/>
    <property type="match status" value="1"/>
</dbReference>
<evidence type="ECO:0000313" key="4">
    <source>
        <dbReference type="Proteomes" id="UP000577419"/>
    </source>
</evidence>
<dbReference type="GO" id="GO:0016616">
    <property type="term" value="F:oxidoreductase activity, acting on the CH-OH group of donors, NAD or NADP as acceptor"/>
    <property type="evidence" value="ECO:0007669"/>
    <property type="project" value="InterPro"/>
</dbReference>
<dbReference type="Pfam" id="PF00984">
    <property type="entry name" value="UDPG_MGDP_dh"/>
    <property type="match status" value="1"/>
</dbReference>
<proteinExistence type="inferred from homology"/>
<evidence type="ECO:0000256" key="1">
    <source>
        <dbReference type="ARBA" id="ARBA00006601"/>
    </source>
</evidence>
<sequence>MKNVLVVGTGEVGKAVIELLEESKKFKVFRKDVAPIQLKEKIDVMHVCIPFSEGFEKIVEGYIKEFKPELTIIDSTVRPGTTEKIEKKTGKLVVHSPVRGKHPNLKAGLLKFVKFVGSTSRKAAEDAAKHFEEAGVKTEILSGPGETEVGKLLCTTYYGANIAFHQEMARICEHYGVNFGETVTRFSATGTIDINHKIPRPLMFPGTIGGHCVMPNIDILQKEVNSSFLSEIVKSNDKTKKKPFNFGLEEMKKYSGK</sequence>
<comment type="similarity">
    <text evidence="1">Belongs to the UDP-glucose/GDP-mannose dehydrogenase family.</text>
</comment>
<feature type="domain" description="UDP-glucose/GDP-mannose dehydrogenase dimerisation" evidence="2">
    <location>
        <begin position="147"/>
        <end position="227"/>
    </location>
</feature>
<reference evidence="4" key="1">
    <citation type="journal article" date="2020" name="bioRxiv">
        <title>A rank-normalized archaeal taxonomy based on genome phylogeny resolves widespread incomplete and uneven classifications.</title>
        <authorList>
            <person name="Rinke C."/>
            <person name="Chuvochina M."/>
            <person name="Mussig A.J."/>
            <person name="Chaumeil P.-A."/>
            <person name="Waite D.W."/>
            <person name="Whitman W.B."/>
            <person name="Parks D.H."/>
            <person name="Hugenholtz P."/>
        </authorList>
    </citation>
    <scope>NUCLEOTIDE SEQUENCE [LARGE SCALE GENOMIC DNA]</scope>
</reference>
<dbReference type="EMBL" id="DUFG01000021">
    <property type="protein sequence ID" value="HIH08630.1"/>
    <property type="molecule type" value="Genomic_DNA"/>
</dbReference>
<name>A0A7J4IUX8_9ARCH</name>
<dbReference type="Gene3D" id="3.40.50.720">
    <property type="entry name" value="NAD(P)-binding Rossmann-like Domain"/>
    <property type="match status" value="2"/>
</dbReference>
<dbReference type="GO" id="GO:0016628">
    <property type="term" value="F:oxidoreductase activity, acting on the CH-CH group of donors, NAD or NADP as acceptor"/>
    <property type="evidence" value="ECO:0007669"/>
    <property type="project" value="InterPro"/>
</dbReference>
<dbReference type="PANTHER" id="PTHR43491">
    <property type="entry name" value="UDP-N-ACETYL-D-MANNOSAMINE DEHYDROGENASE"/>
    <property type="match status" value="1"/>
</dbReference>
<protein>
    <recommendedName>
        <fullName evidence="2">UDP-glucose/GDP-mannose dehydrogenase dimerisation domain-containing protein</fullName>
    </recommendedName>
</protein>
<evidence type="ECO:0000259" key="2">
    <source>
        <dbReference type="Pfam" id="PF00984"/>
    </source>
</evidence>
<dbReference type="Proteomes" id="UP000577419">
    <property type="component" value="Unassembled WGS sequence"/>
</dbReference>
<evidence type="ECO:0000313" key="3">
    <source>
        <dbReference type="EMBL" id="HIH08630.1"/>
    </source>
</evidence>
<dbReference type="PANTHER" id="PTHR43491:SF2">
    <property type="entry name" value="UDP-N-ACETYL-D-MANNOSAMINE DEHYDROGENASE"/>
    <property type="match status" value="1"/>
</dbReference>
<dbReference type="InterPro" id="IPR008927">
    <property type="entry name" value="6-PGluconate_DH-like_C_sf"/>
</dbReference>
<dbReference type="SUPFAM" id="SSF51735">
    <property type="entry name" value="NAD(P)-binding Rossmann-fold domains"/>
    <property type="match status" value="1"/>
</dbReference>
<dbReference type="InterPro" id="IPR036291">
    <property type="entry name" value="NAD(P)-bd_dom_sf"/>
</dbReference>
<dbReference type="InterPro" id="IPR014026">
    <property type="entry name" value="UDP-Glc/GDP-Man_DH_dimer"/>
</dbReference>
<dbReference type="GO" id="GO:0000271">
    <property type="term" value="P:polysaccharide biosynthetic process"/>
    <property type="evidence" value="ECO:0007669"/>
    <property type="project" value="InterPro"/>
</dbReference>